<proteinExistence type="predicted"/>
<dbReference type="AlphaFoldDB" id="A0AAW3JSX4"/>
<feature type="transmembrane region" description="Helical" evidence="1">
    <location>
        <begin position="105"/>
        <end position="124"/>
    </location>
</feature>
<dbReference type="Pfam" id="PF00563">
    <property type="entry name" value="EAL"/>
    <property type="match status" value="1"/>
</dbReference>
<feature type="transmembrane region" description="Helical" evidence="1">
    <location>
        <begin position="144"/>
        <end position="162"/>
    </location>
</feature>
<dbReference type="Gene3D" id="3.20.20.450">
    <property type="entry name" value="EAL domain"/>
    <property type="match status" value="1"/>
</dbReference>
<protein>
    <recommendedName>
        <fullName evidence="2">EAL domain-containing protein</fullName>
    </recommendedName>
</protein>
<dbReference type="PROSITE" id="PS50883">
    <property type="entry name" value="EAL"/>
    <property type="match status" value="1"/>
</dbReference>
<dbReference type="RefSeq" id="WP_055940913.1">
    <property type="nucleotide sequence ID" value="NZ_JAQDCV010000010.1"/>
</dbReference>
<feature type="transmembrane region" description="Helical" evidence="1">
    <location>
        <begin position="199"/>
        <end position="215"/>
    </location>
</feature>
<feature type="domain" description="EAL" evidence="2">
    <location>
        <begin position="386"/>
        <end position="636"/>
    </location>
</feature>
<comment type="caution">
    <text evidence="3">The sequence shown here is derived from an EMBL/GenBank/DDBJ whole genome shotgun (WGS) entry which is preliminary data.</text>
</comment>
<evidence type="ECO:0000256" key="1">
    <source>
        <dbReference type="SAM" id="Phobius"/>
    </source>
</evidence>
<accession>A0AAW3JSX4</accession>
<dbReference type="PANTHER" id="PTHR33121">
    <property type="entry name" value="CYCLIC DI-GMP PHOSPHODIESTERASE PDEF"/>
    <property type="match status" value="1"/>
</dbReference>
<reference evidence="3 4" key="1">
    <citation type="submission" date="2015-10" db="EMBL/GenBank/DDBJ databases">
        <title>Butyribacter intestini gen. nov., sp. nov., a butyric acid-producing bacterium of the family Lachnospiraceae isolated from the human faeces.</title>
        <authorList>
            <person name="Zou Y."/>
            <person name="Xue W."/>
            <person name="Luo G."/>
            <person name="Lv M."/>
        </authorList>
    </citation>
    <scope>NUCLEOTIDE SEQUENCE [LARGE SCALE GENOMIC DNA]</scope>
    <source>
        <strain evidence="3 4">TF01-11</strain>
    </source>
</reference>
<dbReference type="GO" id="GO:0071111">
    <property type="term" value="F:cyclic-guanylate-specific phosphodiesterase activity"/>
    <property type="evidence" value="ECO:0007669"/>
    <property type="project" value="InterPro"/>
</dbReference>
<keyword evidence="1" id="KW-0472">Membrane</keyword>
<evidence type="ECO:0000313" key="4">
    <source>
        <dbReference type="Proteomes" id="UP000050833"/>
    </source>
</evidence>
<dbReference type="PANTHER" id="PTHR33121:SF71">
    <property type="entry name" value="OXYGEN SENSOR PROTEIN DOSP"/>
    <property type="match status" value="1"/>
</dbReference>
<name>A0AAW3JSX4_9FIRM</name>
<dbReference type="EMBL" id="LLKB01000001">
    <property type="protein sequence ID" value="KQC85876.1"/>
    <property type="molecule type" value="Genomic_DNA"/>
</dbReference>
<evidence type="ECO:0000259" key="2">
    <source>
        <dbReference type="PROSITE" id="PS50883"/>
    </source>
</evidence>
<organism evidence="3 4">
    <name type="scientific">Butyribacter intestini</name>
    <dbReference type="NCBI Taxonomy" id="1703332"/>
    <lineage>
        <taxon>Bacteria</taxon>
        <taxon>Bacillati</taxon>
        <taxon>Bacillota</taxon>
        <taxon>Clostridia</taxon>
        <taxon>Lachnospirales</taxon>
        <taxon>Lachnospiraceae</taxon>
        <taxon>Butyribacter</taxon>
    </lineage>
</organism>
<dbReference type="SMART" id="SM00052">
    <property type="entry name" value="EAL"/>
    <property type="match status" value="1"/>
</dbReference>
<feature type="transmembrane region" description="Helical" evidence="1">
    <location>
        <begin position="174"/>
        <end position="193"/>
    </location>
</feature>
<feature type="transmembrane region" description="Helical" evidence="1">
    <location>
        <begin position="68"/>
        <end position="93"/>
    </location>
</feature>
<gene>
    <name evidence="3" type="ORF">APZ18_01345</name>
</gene>
<dbReference type="InterPro" id="IPR001633">
    <property type="entry name" value="EAL_dom"/>
</dbReference>
<dbReference type="InterPro" id="IPR035919">
    <property type="entry name" value="EAL_sf"/>
</dbReference>
<sequence>MINYIYAYEIVALFLIGLVTFFYHYKNWLPLYRNRFFSDLLHILLGVVTIELVKRLGESGLIRLSNSVSVILTAFSFAGVIVASVLFWLYYLAQTLSLTFLKRKVVVIMFIPAVITMVAVFASIYNKKIFYVRNGIIYYKENSLRLFSVVIIFYVLSGIYALTKTRKKLGIKQYIFMQTWNIVIICFLELYYLPKKKLMLIYYCVAAVIIIYYLIRHNVDMYIVSASGCFSMAGFKKVIEEKIKYNKSFYCISVCASSMQNMSNYCLEDEINQVHAILGELLRKFGGRHNVYHIHSYEYVIVVKNKKDVKRIYDELKYELPGTIRINDKNISMYYKFYIVGNVDSQYSLSDFLRIILSMKKIATEDSLDREVVLYDGEVKERIERELENIRLIRSMLENDECKLECMPVYDVSKKEVNGLEINPVIKTGDRRISIEEVWEMSREIGCSRDVNIMFLKNILKFTKREKLFEKGISHIRVNVAGFHIVSEAICEEFMSYIREYDVNPENIILEVYIGVELPEDVLAKSIAYFRKYGVSVIWDHFGIKACNLKNLMDMPFSGVKISHQLVARFCSEKSMQLIYLIRMFKKKGWIVCLDGVGCQEDFKLVTKMNVDYVQGEKIIEFIPEDSIEKFLSELAEGGSLNDI</sequence>
<feature type="transmembrane region" description="Helical" evidence="1">
    <location>
        <begin position="6"/>
        <end position="25"/>
    </location>
</feature>
<feature type="transmembrane region" description="Helical" evidence="1">
    <location>
        <begin position="37"/>
        <end position="56"/>
    </location>
</feature>
<keyword evidence="1" id="KW-1133">Transmembrane helix</keyword>
<evidence type="ECO:0000313" key="3">
    <source>
        <dbReference type="EMBL" id="KQC85876.1"/>
    </source>
</evidence>
<dbReference type="Proteomes" id="UP000050833">
    <property type="component" value="Unassembled WGS sequence"/>
</dbReference>
<keyword evidence="1" id="KW-0812">Transmembrane</keyword>
<keyword evidence="4" id="KW-1185">Reference proteome</keyword>
<dbReference type="SUPFAM" id="SSF141868">
    <property type="entry name" value="EAL domain-like"/>
    <property type="match status" value="1"/>
</dbReference>
<dbReference type="InterPro" id="IPR050706">
    <property type="entry name" value="Cyclic-di-GMP_PDE-like"/>
</dbReference>